<dbReference type="InterPro" id="IPR029046">
    <property type="entry name" value="LolA/LolB/LppX"/>
</dbReference>
<dbReference type="RefSeq" id="WP_006990219.1">
    <property type="nucleotide sequence ID" value="NZ_JH594606.1"/>
</dbReference>
<name>H2BV23_GILLR</name>
<evidence type="ECO:0000313" key="3">
    <source>
        <dbReference type="EMBL" id="EHQ03913.1"/>
    </source>
</evidence>
<dbReference type="Gene3D" id="2.50.20.10">
    <property type="entry name" value="Lipoprotein localisation LolA/LolB/LppX"/>
    <property type="match status" value="1"/>
</dbReference>
<accession>H2BV23</accession>
<dbReference type="eggNOG" id="COG2834">
    <property type="taxonomic scope" value="Bacteria"/>
</dbReference>
<keyword evidence="1 2" id="KW-0732">Signal</keyword>
<keyword evidence="4" id="KW-1185">Reference proteome</keyword>
<dbReference type="InterPro" id="IPR004564">
    <property type="entry name" value="OM_lipoprot_carrier_LolA-like"/>
</dbReference>
<evidence type="ECO:0000256" key="1">
    <source>
        <dbReference type="ARBA" id="ARBA00022729"/>
    </source>
</evidence>
<gene>
    <name evidence="3" type="ORF">Gilli_3310</name>
</gene>
<dbReference type="OrthoDB" id="1027451at2"/>
<keyword evidence="3" id="KW-0449">Lipoprotein</keyword>
<protein>
    <submittedName>
        <fullName evidence="3">Outer membrane lipoprotein carrier protein LolA</fullName>
    </submittedName>
</protein>
<feature type="signal peptide" evidence="2">
    <location>
        <begin position="1"/>
        <end position="17"/>
    </location>
</feature>
<evidence type="ECO:0000256" key="2">
    <source>
        <dbReference type="SAM" id="SignalP"/>
    </source>
</evidence>
<dbReference type="AlphaFoldDB" id="H2BV23"/>
<dbReference type="HOGENOM" id="CLU_091014_2_0_10"/>
<dbReference type="PANTHER" id="PTHR35869">
    <property type="entry name" value="OUTER-MEMBRANE LIPOPROTEIN CARRIER PROTEIN"/>
    <property type="match status" value="1"/>
</dbReference>
<reference evidence="4" key="1">
    <citation type="journal article" date="2012" name="Stand. Genomic Sci.">
        <title>Genome sequence of the Antarctic rhodopsins-containing flavobacterium Gillisia limnaea type strain (R-8282(T)).</title>
        <authorList>
            <person name="Riedel T."/>
            <person name="Held B."/>
            <person name="Nolan M."/>
            <person name="Lucas S."/>
            <person name="Lapidus A."/>
            <person name="Tice H."/>
            <person name="Del Rio T.G."/>
            <person name="Cheng J.F."/>
            <person name="Han C."/>
            <person name="Tapia R."/>
            <person name="Goodwin L.A."/>
            <person name="Pitluck S."/>
            <person name="Liolios K."/>
            <person name="Mavromatis K."/>
            <person name="Pagani I."/>
            <person name="Ivanova N."/>
            <person name="Mikhailova N."/>
            <person name="Pati A."/>
            <person name="Chen A."/>
            <person name="Palaniappan K."/>
            <person name="Land M."/>
            <person name="Rohde M."/>
            <person name="Tindall B.J."/>
            <person name="Detter J.C."/>
            <person name="Goker M."/>
            <person name="Bristow J."/>
            <person name="Eisen J.A."/>
            <person name="Markowitz V."/>
            <person name="Hugenholtz P."/>
            <person name="Kyrpides N.C."/>
            <person name="Klenk H.P."/>
            <person name="Woyke T."/>
        </authorList>
    </citation>
    <scope>NUCLEOTIDE SEQUENCE [LARGE SCALE GENOMIC DNA]</scope>
    <source>
        <strain evidence="4">DSM 15749 / LMG 21470 / R-8282</strain>
    </source>
</reference>
<dbReference type="Pfam" id="PF03548">
    <property type="entry name" value="LolA"/>
    <property type="match status" value="1"/>
</dbReference>
<proteinExistence type="predicted"/>
<dbReference type="STRING" id="865937.Gilli_3310"/>
<dbReference type="PANTHER" id="PTHR35869:SF1">
    <property type="entry name" value="OUTER-MEMBRANE LIPOPROTEIN CARRIER PROTEIN"/>
    <property type="match status" value="1"/>
</dbReference>
<sequence>MRIIKILLFLFSVSVFAQQTPISASAVKDFRENVERQADEIQTMSGDFLQVKYMRMMQAEAVSSGKLYFKSPDILKWEYYKPYNYKILFKDAQLHINDEGEKSVTNLGANKLFEKLFSLISGSMNGKLLADTKNFDFTYVRVNNDKMVVLIPRDPSLRQMFAQIVLIFNSKNLVNSVKLVEDSGDFTEIYFKNVQINKPIDPSIFED</sequence>
<feature type="chain" id="PRO_5003559546" evidence="2">
    <location>
        <begin position="18"/>
        <end position="207"/>
    </location>
</feature>
<dbReference type="EMBL" id="JH594606">
    <property type="protein sequence ID" value="EHQ03913.1"/>
    <property type="molecule type" value="Genomic_DNA"/>
</dbReference>
<dbReference type="Proteomes" id="UP000003844">
    <property type="component" value="Unassembled WGS sequence"/>
</dbReference>
<evidence type="ECO:0000313" key="4">
    <source>
        <dbReference type="Proteomes" id="UP000003844"/>
    </source>
</evidence>
<organism evidence="3 4">
    <name type="scientific">Gillisia limnaea (strain DSM 15749 / LMG 21470 / R-8282)</name>
    <dbReference type="NCBI Taxonomy" id="865937"/>
    <lineage>
        <taxon>Bacteria</taxon>
        <taxon>Pseudomonadati</taxon>
        <taxon>Bacteroidota</taxon>
        <taxon>Flavobacteriia</taxon>
        <taxon>Flavobacteriales</taxon>
        <taxon>Flavobacteriaceae</taxon>
        <taxon>Gillisia</taxon>
    </lineage>
</organism>
<dbReference type="SUPFAM" id="SSF89392">
    <property type="entry name" value="Prokaryotic lipoproteins and lipoprotein localization factors"/>
    <property type="match status" value="1"/>
</dbReference>
<dbReference type="CDD" id="cd16325">
    <property type="entry name" value="LolA"/>
    <property type="match status" value="1"/>
</dbReference>